<evidence type="ECO:0000313" key="2">
    <source>
        <dbReference type="EMBL" id="KAF9677145.1"/>
    </source>
</evidence>
<feature type="compositionally biased region" description="Basic and acidic residues" evidence="1">
    <location>
        <begin position="364"/>
        <end position="377"/>
    </location>
</feature>
<organism evidence="2 3">
    <name type="scientific">Salix dunnii</name>
    <dbReference type="NCBI Taxonomy" id="1413687"/>
    <lineage>
        <taxon>Eukaryota</taxon>
        <taxon>Viridiplantae</taxon>
        <taxon>Streptophyta</taxon>
        <taxon>Embryophyta</taxon>
        <taxon>Tracheophyta</taxon>
        <taxon>Spermatophyta</taxon>
        <taxon>Magnoliopsida</taxon>
        <taxon>eudicotyledons</taxon>
        <taxon>Gunneridae</taxon>
        <taxon>Pentapetalae</taxon>
        <taxon>rosids</taxon>
        <taxon>fabids</taxon>
        <taxon>Malpighiales</taxon>
        <taxon>Salicaceae</taxon>
        <taxon>Saliceae</taxon>
        <taxon>Salix</taxon>
    </lineage>
</organism>
<dbReference type="PANTHER" id="PTHR33673:SF36">
    <property type="entry name" value="MYB-LIKE PROTEIN Q"/>
    <property type="match status" value="1"/>
</dbReference>
<name>A0A835JTC0_9ROSI</name>
<keyword evidence="3" id="KW-1185">Reference proteome</keyword>
<feature type="compositionally biased region" description="Polar residues" evidence="1">
    <location>
        <begin position="109"/>
        <end position="124"/>
    </location>
</feature>
<comment type="caution">
    <text evidence="2">The sequence shown here is derived from an EMBL/GenBank/DDBJ whole genome shotgun (WGS) entry which is preliminary data.</text>
</comment>
<evidence type="ECO:0000256" key="1">
    <source>
        <dbReference type="SAM" id="MobiDB-lite"/>
    </source>
</evidence>
<dbReference type="AlphaFoldDB" id="A0A835JTC0"/>
<sequence length="550" mass="59781">MISIPLLSCFLNFLPRNLKKKKKKKRGFISQNNSILGCSFSSQISVMDLEHGSGSGSSKHSESHSESHSEVIDGSASSDHEDTYPKLRVRVGSSDNLQRDPDKIDGAESSKNSESNPEFINGSVSSKQREFKLEFTVTKGDLYMPFVKSGSSSSSPSSAPSLSSSNSSLYDLFDVITKERSNPEACTDFESPNKPHEITQSASEDHENDTSIDNSHKSKESEGGSSDHTLTFPVSDVPLESQVHNISPTQSPPLQVMERPGGYDPFRIPSSIFESNKGPAPMDWSVASNESLFSIHVGNNSFSRDHVLLFGDLGLSGDITRSGELIMFSPPPPKAMVATDNQSSDPSMGTDKQKGGANGVADNTIKDPAEYKNEENKPSQAVSWKSPRTSSLSYESGDSVESFSFPILVDSLYSCVIYVSMQGASLCPYHLYVSIHIAHNEYMDVRIFATCCVNSVQTDMTLDLACLYIMDVNKMSRFTLQLYSQERRNMHGHGATFLVVAGRSATVNGQAATLGGQAARVLIVAGRSATIGNVAEKDVVVINILFWQMG</sequence>
<feature type="compositionally biased region" description="Basic and acidic residues" evidence="1">
    <location>
        <begin position="59"/>
        <end position="71"/>
    </location>
</feature>
<feature type="region of interest" description="Disordered" evidence="1">
    <location>
        <begin position="49"/>
        <end position="124"/>
    </location>
</feature>
<accession>A0A835JTC0</accession>
<evidence type="ECO:0000313" key="3">
    <source>
        <dbReference type="Proteomes" id="UP000657918"/>
    </source>
</evidence>
<feature type="region of interest" description="Disordered" evidence="1">
    <location>
        <begin position="184"/>
        <end position="233"/>
    </location>
</feature>
<dbReference type="Proteomes" id="UP000657918">
    <property type="component" value="Chromosome 8"/>
</dbReference>
<proteinExistence type="predicted"/>
<feature type="compositionally biased region" description="Basic and acidic residues" evidence="1">
    <location>
        <begin position="191"/>
        <end position="222"/>
    </location>
</feature>
<gene>
    <name evidence="2" type="ORF">SADUNF_Sadunf08G0077300</name>
</gene>
<feature type="compositionally biased region" description="Basic and acidic residues" evidence="1">
    <location>
        <begin position="97"/>
        <end position="108"/>
    </location>
</feature>
<dbReference type="OrthoDB" id="1164117at2759"/>
<dbReference type="EMBL" id="JADGMS010000008">
    <property type="protein sequence ID" value="KAF9677145.1"/>
    <property type="molecule type" value="Genomic_DNA"/>
</dbReference>
<feature type="region of interest" description="Disordered" evidence="1">
    <location>
        <begin position="335"/>
        <end position="385"/>
    </location>
</feature>
<dbReference type="PANTHER" id="PTHR33673">
    <property type="entry name" value="SUPPRESSOR SRP40-LIKE PROTEIN"/>
    <property type="match status" value="1"/>
</dbReference>
<protein>
    <submittedName>
        <fullName evidence="2">Uncharacterized protein</fullName>
    </submittedName>
</protein>
<reference evidence="2 3" key="1">
    <citation type="submission" date="2020-10" db="EMBL/GenBank/DDBJ databases">
        <title>Plant Genome Project.</title>
        <authorList>
            <person name="Zhang R.-G."/>
        </authorList>
    </citation>
    <scope>NUCLEOTIDE SEQUENCE [LARGE SCALE GENOMIC DNA]</scope>
    <source>
        <strain evidence="2">FAFU-HL-1</strain>
        <tissue evidence="2">Leaf</tissue>
    </source>
</reference>